<evidence type="ECO:0000313" key="2">
    <source>
        <dbReference type="Proteomes" id="UP000433652"/>
    </source>
</evidence>
<sequence>MTDEEEQTTEFVIEKLGDLVLVLLGEHTPIDENTEEVRWSSRRIFMDLGTWAAKHGRADLMPLLHKQATKIETKWPRPQKFD</sequence>
<dbReference type="RefSeq" id="WP_159796105.1">
    <property type="nucleotide sequence ID" value="NZ_WTYM01000050.1"/>
</dbReference>
<protein>
    <submittedName>
        <fullName evidence="1">Uncharacterized protein</fullName>
    </submittedName>
</protein>
<dbReference type="Proteomes" id="UP000433652">
    <property type="component" value="Unassembled WGS sequence"/>
</dbReference>
<dbReference type="OrthoDB" id="9810080at2"/>
<comment type="caution">
    <text evidence="1">The sequence shown here is derived from an EMBL/GenBank/DDBJ whole genome shotgun (WGS) entry which is preliminary data.</text>
</comment>
<dbReference type="AlphaFoldDB" id="A0A6I4SWJ2"/>
<gene>
    <name evidence="1" type="ORF">GRI89_12560</name>
</gene>
<keyword evidence="2" id="KW-1185">Reference proteome</keyword>
<evidence type="ECO:0000313" key="1">
    <source>
        <dbReference type="EMBL" id="MXO60371.1"/>
    </source>
</evidence>
<organism evidence="1 2">
    <name type="scientific">Croceibacterium salegens</name>
    <dbReference type="NCBI Taxonomy" id="1737568"/>
    <lineage>
        <taxon>Bacteria</taxon>
        <taxon>Pseudomonadati</taxon>
        <taxon>Pseudomonadota</taxon>
        <taxon>Alphaproteobacteria</taxon>
        <taxon>Sphingomonadales</taxon>
        <taxon>Erythrobacteraceae</taxon>
        <taxon>Croceibacterium</taxon>
    </lineage>
</organism>
<name>A0A6I4SWJ2_9SPHN</name>
<proteinExistence type="predicted"/>
<accession>A0A6I4SWJ2</accession>
<reference evidence="1 2" key="1">
    <citation type="submission" date="2019-12" db="EMBL/GenBank/DDBJ databases">
        <title>Genomic-based taxomic classification of the family Erythrobacteraceae.</title>
        <authorList>
            <person name="Xu L."/>
        </authorList>
    </citation>
    <scope>NUCLEOTIDE SEQUENCE [LARGE SCALE GENOMIC DNA]</scope>
    <source>
        <strain evidence="1 2">MCCC 1K01500</strain>
    </source>
</reference>
<dbReference type="EMBL" id="WTYM01000050">
    <property type="protein sequence ID" value="MXO60371.1"/>
    <property type="molecule type" value="Genomic_DNA"/>
</dbReference>